<feature type="region of interest" description="Disordered" evidence="1">
    <location>
        <begin position="263"/>
        <end position="325"/>
    </location>
</feature>
<evidence type="ECO:0000259" key="2">
    <source>
        <dbReference type="Pfam" id="PF00567"/>
    </source>
</evidence>
<dbReference type="RefSeq" id="XP_022645773.1">
    <property type="nucleotide sequence ID" value="XM_022790038.1"/>
</dbReference>
<dbReference type="RefSeq" id="XP_022645777.1">
    <property type="nucleotide sequence ID" value="XM_022790042.1"/>
</dbReference>
<dbReference type="InParanoid" id="A0A7M7M3L4"/>
<dbReference type="EnsemblMetazoa" id="XM_022790038">
    <property type="protein sequence ID" value="XP_022645773"/>
    <property type="gene ID" value="LOC111243843"/>
</dbReference>
<dbReference type="EnsemblMetazoa" id="XM_022790039">
    <property type="protein sequence ID" value="XP_022645774"/>
    <property type="gene ID" value="LOC111243843"/>
</dbReference>
<dbReference type="GO" id="GO:0005737">
    <property type="term" value="C:cytoplasm"/>
    <property type="evidence" value="ECO:0007669"/>
    <property type="project" value="UniProtKB-ARBA"/>
</dbReference>
<feature type="domain" description="Tudor" evidence="2">
    <location>
        <begin position="107"/>
        <end position="180"/>
    </location>
</feature>
<dbReference type="RefSeq" id="XP_022645779.1">
    <property type="nucleotide sequence ID" value="XM_022790044.1"/>
</dbReference>
<feature type="compositionally biased region" description="Polar residues" evidence="1">
    <location>
        <begin position="500"/>
        <end position="519"/>
    </location>
</feature>
<dbReference type="Gene3D" id="2.40.50.90">
    <property type="match status" value="1"/>
</dbReference>
<feature type="compositionally biased region" description="Polar residues" evidence="1">
    <location>
        <begin position="416"/>
        <end position="433"/>
    </location>
</feature>
<dbReference type="SUPFAM" id="SSF63748">
    <property type="entry name" value="Tudor/PWWP/MBT"/>
    <property type="match status" value="1"/>
</dbReference>
<dbReference type="EnsemblMetazoa" id="XM_022790044">
    <property type="protein sequence ID" value="XP_022645779"/>
    <property type="gene ID" value="LOC111243843"/>
</dbReference>
<evidence type="ECO:0000313" key="4">
    <source>
        <dbReference type="Proteomes" id="UP000594260"/>
    </source>
</evidence>
<dbReference type="GeneID" id="111243843"/>
<dbReference type="RefSeq" id="XP_022645780.1">
    <property type="nucleotide sequence ID" value="XM_022790045.1"/>
</dbReference>
<evidence type="ECO:0000313" key="3">
    <source>
        <dbReference type="EnsemblMetazoa" id="XP_022645777"/>
    </source>
</evidence>
<feature type="region of interest" description="Disordered" evidence="1">
    <location>
        <begin position="489"/>
        <end position="543"/>
    </location>
</feature>
<reference evidence="3" key="1">
    <citation type="submission" date="2021-01" db="UniProtKB">
        <authorList>
            <consortium name="EnsemblMetazoa"/>
        </authorList>
    </citation>
    <scope>IDENTIFICATION</scope>
</reference>
<dbReference type="OrthoDB" id="6514294at2759"/>
<proteinExistence type="predicted"/>
<accession>A0A7M7M3L4</accession>
<dbReference type="KEGG" id="vde:111243843"/>
<dbReference type="AlphaFoldDB" id="A0A7M7M3L4"/>
<dbReference type="EnsemblMetazoa" id="XM_022790042">
    <property type="protein sequence ID" value="XP_022645777"/>
    <property type="gene ID" value="LOC111243843"/>
</dbReference>
<feature type="region of interest" description="Disordered" evidence="1">
    <location>
        <begin position="416"/>
        <end position="446"/>
    </location>
</feature>
<dbReference type="EnsemblMetazoa" id="XM_022790045">
    <property type="protein sequence ID" value="XP_022645780"/>
    <property type="gene ID" value="LOC111243843"/>
</dbReference>
<protein>
    <recommendedName>
        <fullName evidence="2">Tudor domain-containing protein</fullName>
    </recommendedName>
</protein>
<name>A0A7M7M3L4_VARDE</name>
<dbReference type="InterPro" id="IPR035437">
    <property type="entry name" value="SNase_OB-fold_sf"/>
</dbReference>
<dbReference type="EnsemblMetazoa" id="XM_022790040">
    <property type="protein sequence ID" value="XP_022645775"/>
    <property type="gene ID" value="LOC111243843"/>
</dbReference>
<feature type="compositionally biased region" description="Basic and acidic residues" evidence="1">
    <location>
        <begin position="533"/>
        <end position="543"/>
    </location>
</feature>
<feature type="compositionally biased region" description="Low complexity" evidence="1">
    <location>
        <begin position="263"/>
        <end position="273"/>
    </location>
</feature>
<evidence type="ECO:0000256" key="1">
    <source>
        <dbReference type="SAM" id="MobiDB-lite"/>
    </source>
</evidence>
<sequence length="792" mass="89201">MTGDSNSCDGAVHQSLVQDCSNRNYGHNGPNNNNKAVKAVLLLRGCEGDLRVSYQFKDTFDVFLRSSPRRSRTQTREKESMRGIFEIISISDSGQVVALETGWKNDINKLTDGLAGYADFSKPGVDDMEPDSIYAYKDGENWRRCRMISRHGPGRFLVELIDYGGTTTTTRDKILTLSQLYKDWSVKSMDVLFAGHSLESGSQDNIKELQDILLNKSVQLAYTQERTGPQQRDRISVTEIKQQNANMLEVLVEKGLLKKEIQQRYQQQPYDRPLSQQTVHNRPQRQDRPPLRPQRPITKSGSGPQRSDARPRHPHEASGSGNGTQIFAQDPLYACSVDQPLQQQISFATKNSWGTAEACNEDSSTERWAAQQVDTVAKKFASDWNDQRENRDPQTSWRDVKQWTTTEWDDGMDAMQSTSAEQSVAPVTSYSQQHQRKSPKGQHNREITSWANDRTNSNAAARLSDWDCDVESAGQAELSTTHYQLARPEGRPLRGHSRDSVQQALLSQGQKKKTPSVQSENEDVFSSAGDWSDSTKKESPKAKELQRRVKNLTINGGNSTDKCERCVQLTNRVNTLESSLYSLALQKLISARLTNISSELRQVKISLAQLRLDPASQENETALSALAHCRREGRVRVREVEELLLTASAETLASFGMNGWSQFVGVIWKPMMDLQYLDERPLSVHKGTVIRHVVLEDDGLLEAVNPSQQPSENSPERATVILERAIEIPRMFPVLQDLAPNRAQGRVNSVFFSEDNSKVFIQLECPQSVEEDLEEYAKSTIALLTELRVIDQ</sequence>
<dbReference type="RefSeq" id="XP_022645775.1">
    <property type="nucleotide sequence ID" value="XM_022790040.1"/>
</dbReference>
<dbReference type="EnsemblMetazoa" id="XM_022790041">
    <property type="protein sequence ID" value="XP_022645776"/>
    <property type="gene ID" value="LOC111243843"/>
</dbReference>
<dbReference type="Proteomes" id="UP000594260">
    <property type="component" value="Unplaced"/>
</dbReference>
<dbReference type="Pfam" id="PF00567">
    <property type="entry name" value="TUDOR"/>
    <property type="match status" value="1"/>
</dbReference>
<dbReference type="RefSeq" id="XP_022645774.1">
    <property type="nucleotide sequence ID" value="XM_022790039.1"/>
</dbReference>
<dbReference type="CDD" id="cd20379">
    <property type="entry name" value="Tudor_dTUD-like"/>
    <property type="match status" value="1"/>
</dbReference>
<feature type="compositionally biased region" description="Basic and acidic residues" evidence="1">
    <location>
        <begin position="307"/>
        <end position="316"/>
    </location>
</feature>
<dbReference type="Gene3D" id="2.30.30.140">
    <property type="match status" value="1"/>
</dbReference>
<dbReference type="InterPro" id="IPR002999">
    <property type="entry name" value="Tudor"/>
</dbReference>
<dbReference type="RefSeq" id="XP_022645776.1">
    <property type="nucleotide sequence ID" value="XM_022790041.1"/>
</dbReference>
<keyword evidence="4" id="KW-1185">Reference proteome</keyword>
<organism evidence="3 4">
    <name type="scientific">Varroa destructor</name>
    <name type="common">Honeybee mite</name>
    <dbReference type="NCBI Taxonomy" id="109461"/>
    <lineage>
        <taxon>Eukaryota</taxon>
        <taxon>Metazoa</taxon>
        <taxon>Ecdysozoa</taxon>
        <taxon>Arthropoda</taxon>
        <taxon>Chelicerata</taxon>
        <taxon>Arachnida</taxon>
        <taxon>Acari</taxon>
        <taxon>Parasitiformes</taxon>
        <taxon>Mesostigmata</taxon>
        <taxon>Gamasina</taxon>
        <taxon>Dermanyssoidea</taxon>
        <taxon>Varroidae</taxon>
        <taxon>Varroa</taxon>
    </lineage>
</organism>
<feature type="compositionally biased region" description="Basic and acidic residues" evidence="1">
    <location>
        <begin position="489"/>
        <end position="499"/>
    </location>
</feature>